<feature type="compositionally biased region" description="Low complexity" evidence="1">
    <location>
        <begin position="220"/>
        <end position="239"/>
    </location>
</feature>
<organism evidence="3 4">
    <name type="scientific">Polyodon spathula</name>
    <name type="common">North American paddlefish</name>
    <name type="synonym">Squalus spathula</name>
    <dbReference type="NCBI Taxonomy" id="7913"/>
    <lineage>
        <taxon>Eukaryota</taxon>
        <taxon>Metazoa</taxon>
        <taxon>Chordata</taxon>
        <taxon>Craniata</taxon>
        <taxon>Vertebrata</taxon>
        <taxon>Euteleostomi</taxon>
        <taxon>Actinopterygii</taxon>
        <taxon>Chondrostei</taxon>
        <taxon>Acipenseriformes</taxon>
        <taxon>Polyodontidae</taxon>
        <taxon>Polyodon</taxon>
    </lineage>
</organism>
<dbReference type="PROSITE" id="PS50004">
    <property type="entry name" value="C2"/>
    <property type="match status" value="1"/>
</dbReference>
<feature type="non-terminal residue" evidence="3">
    <location>
        <position position="1"/>
    </location>
</feature>
<evidence type="ECO:0000313" key="4">
    <source>
        <dbReference type="Proteomes" id="UP001166093"/>
    </source>
</evidence>
<dbReference type="EMBL" id="JAAWVQ010150284">
    <property type="protein sequence ID" value="MBN3285614.1"/>
    <property type="molecule type" value="Genomic_DNA"/>
</dbReference>
<dbReference type="Proteomes" id="UP001166093">
    <property type="component" value="Unassembled WGS sequence"/>
</dbReference>
<dbReference type="CDD" id="cd00030">
    <property type="entry name" value="C2"/>
    <property type="match status" value="1"/>
</dbReference>
<feature type="non-terminal residue" evidence="3">
    <location>
        <position position="447"/>
    </location>
</feature>
<dbReference type="PANTHER" id="PTHR46291">
    <property type="entry name" value="C2 DOMAIN-CONTAINING PROTEIN"/>
    <property type="match status" value="1"/>
</dbReference>
<dbReference type="SUPFAM" id="SSF49562">
    <property type="entry name" value="C2 domain (Calcium/lipid-binding domain, CaLB)"/>
    <property type="match status" value="1"/>
</dbReference>
<proteinExistence type="predicted"/>
<name>A0ABS2YGQ6_POLSP</name>
<feature type="domain" description="C2" evidence="2">
    <location>
        <begin position="332"/>
        <end position="447"/>
    </location>
</feature>
<dbReference type="InterPro" id="IPR043549">
    <property type="entry name" value="C2C4C/C2C4D"/>
</dbReference>
<dbReference type="SMART" id="SM00239">
    <property type="entry name" value="C2"/>
    <property type="match status" value="1"/>
</dbReference>
<comment type="caution">
    <text evidence="3">The sequence shown here is derived from an EMBL/GenBank/DDBJ whole genome shotgun (WGS) entry which is preliminary data.</text>
</comment>
<dbReference type="InterPro" id="IPR035892">
    <property type="entry name" value="C2_domain_sf"/>
</dbReference>
<reference evidence="3" key="1">
    <citation type="journal article" date="2021" name="Cell">
        <title>Tracing the genetic footprints of vertebrate landing in non-teleost ray-finned fishes.</title>
        <authorList>
            <person name="Bi X."/>
            <person name="Wang K."/>
            <person name="Yang L."/>
            <person name="Pan H."/>
            <person name="Jiang H."/>
            <person name="Wei Q."/>
            <person name="Fang M."/>
            <person name="Yu H."/>
            <person name="Zhu C."/>
            <person name="Cai Y."/>
            <person name="He Y."/>
            <person name="Gan X."/>
            <person name="Zeng H."/>
            <person name="Yu D."/>
            <person name="Zhu Y."/>
            <person name="Jiang H."/>
            <person name="Qiu Q."/>
            <person name="Yang H."/>
            <person name="Zhang Y.E."/>
            <person name="Wang W."/>
            <person name="Zhu M."/>
            <person name="He S."/>
            <person name="Zhang G."/>
        </authorList>
    </citation>
    <scope>NUCLEOTIDE SEQUENCE</scope>
    <source>
        <strain evidence="3">Pddl_001</strain>
    </source>
</reference>
<feature type="region of interest" description="Disordered" evidence="1">
    <location>
        <begin position="215"/>
        <end position="243"/>
    </location>
</feature>
<sequence>MWVLDTIGVSVERTSLTLPIPEYSFKIRDIMFSIDRPLSEKHKKMSLCPNIITPDRIPEFCIPPKLSSHLEPKTPERNKHSPSIQIATPENSANKKESTFHEMVNMHVIQVENVDEMPYDGGYSDEESTNADPQSQAALSLPHLPKAQTSYGFCTLLESPHTRRKESLFHNDPNTCGIPIMIPRSRSNTYSRVSSSSSFSLNSLTSRLSPKNFSLHRQGTLDSDTASSTESSPFSSPLLARSPPKSSLFKAISHEKLFSRTVKRTMVSRNNSLSTDEGSSTDSSPNIMRRTSECLLEPMPSAYGLMPPTVFPLDLVHYRDRVIKENIISVGREGTLRLSAEYCQDNQRLRVRLVSAEGLYDSSVDPKSINCCVSMSLVPGKIQKQRSTVIRKSRNPIFNEDFFFDGISEHELCFRSLRMKVVNKVSSMKRDYALGECELPLTSILPK</sequence>
<dbReference type="PANTHER" id="PTHR46291:SF1">
    <property type="entry name" value="C2 CALCIUM-DEPENDENT DOMAIN-CONTAINING PROTEIN 4D"/>
    <property type="match status" value="1"/>
</dbReference>
<dbReference type="InterPro" id="IPR000008">
    <property type="entry name" value="C2_dom"/>
</dbReference>
<evidence type="ECO:0000313" key="3">
    <source>
        <dbReference type="EMBL" id="MBN3285614.1"/>
    </source>
</evidence>
<dbReference type="Gene3D" id="2.60.40.150">
    <property type="entry name" value="C2 domain"/>
    <property type="match status" value="1"/>
</dbReference>
<accession>A0ABS2YGQ6</accession>
<evidence type="ECO:0000256" key="1">
    <source>
        <dbReference type="SAM" id="MobiDB-lite"/>
    </source>
</evidence>
<keyword evidence="4" id="KW-1185">Reference proteome</keyword>
<gene>
    <name evidence="3" type="ORF">GTO93_0003861</name>
</gene>
<protein>
    <submittedName>
        <fullName evidence="3">C2C4C protein</fullName>
    </submittedName>
</protein>
<dbReference type="Pfam" id="PF00168">
    <property type="entry name" value="C2"/>
    <property type="match status" value="1"/>
</dbReference>
<evidence type="ECO:0000259" key="2">
    <source>
        <dbReference type="PROSITE" id="PS50004"/>
    </source>
</evidence>